<protein>
    <submittedName>
        <fullName evidence="1">Uncharacterized protein</fullName>
    </submittedName>
</protein>
<dbReference type="AlphaFoldDB" id="A0AAV4MY56"/>
<dbReference type="Proteomes" id="UP001054945">
    <property type="component" value="Unassembled WGS sequence"/>
</dbReference>
<organism evidence="1 2">
    <name type="scientific">Caerostris extrusa</name>
    <name type="common">Bark spider</name>
    <name type="synonym">Caerostris bankana</name>
    <dbReference type="NCBI Taxonomy" id="172846"/>
    <lineage>
        <taxon>Eukaryota</taxon>
        <taxon>Metazoa</taxon>
        <taxon>Ecdysozoa</taxon>
        <taxon>Arthropoda</taxon>
        <taxon>Chelicerata</taxon>
        <taxon>Arachnida</taxon>
        <taxon>Araneae</taxon>
        <taxon>Araneomorphae</taxon>
        <taxon>Entelegynae</taxon>
        <taxon>Araneoidea</taxon>
        <taxon>Araneidae</taxon>
        <taxon>Caerostris</taxon>
    </lineage>
</organism>
<gene>
    <name evidence="1" type="ORF">CEXT_563491</name>
</gene>
<dbReference type="EMBL" id="BPLR01002757">
    <property type="protein sequence ID" value="GIX77462.1"/>
    <property type="molecule type" value="Genomic_DNA"/>
</dbReference>
<sequence length="171" mass="19396">MPASFKAPSAIGCPLPWLSVRVPREESALQNPNCTSIRFHYFGRLLTRKDIFVCESRKRNGVFGGSLNYASPLFGVIILNPKIGANWSRLHACFTQDALCNRLPWLSVRVPRQESALHNPNGTSIGFHYFSRLFTRADMFVRESHKRSRAFGGWLLEAGTVGHFTEEEKDR</sequence>
<proteinExistence type="predicted"/>
<reference evidence="1 2" key="1">
    <citation type="submission" date="2021-06" db="EMBL/GenBank/DDBJ databases">
        <title>Caerostris extrusa draft genome.</title>
        <authorList>
            <person name="Kono N."/>
            <person name="Arakawa K."/>
        </authorList>
    </citation>
    <scope>NUCLEOTIDE SEQUENCE [LARGE SCALE GENOMIC DNA]</scope>
</reference>
<accession>A0AAV4MY56</accession>
<name>A0AAV4MY56_CAEEX</name>
<comment type="caution">
    <text evidence="1">The sequence shown here is derived from an EMBL/GenBank/DDBJ whole genome shotgun (WGS) entry which is preliminary data.</text>
</comment>
<evidence type="ECO:0000313" key="2">
    <source>
        <dbReference type="Proteomes" id="UP001054945"/>
    </source>
</evidence>
<evidence type="ECO:0000313" key="1">
    <source>
        <dbReference type="EMBL" id="GIX77462.1"/>
    </source>
</evidence>
<keyword evidence="2" id="KW-1185">Reference proteome</keyword>